<dbReference type="CDD" id="cd01949">
    <property type="entry name" value="GGDEF"/>
    <property type="match status" value="1"/>
</dbReference>
<dbReference type="CDD" id="cd01948">
    <property type="entry name" value="EAL"/>
    <property type="match status" value="1"/>
</dbReference>
<keyword evidence="5" id="KW-1185">Reference proteome</keyword>
<feature type="transmembrane region" description="Helical" evidence="1">
    <location>
        <begin position="110"/>
        <end position="131"/>
    </location>
</feature>
<evidence type="ECO:0000259" key="3">
    <source>
        <dbReference type="PROSITE" id="PS50887"/>
    </source>
</evidence>
<sequence length="703" mass="78217">MTVSAEEKKMLWAGLAAVILFIILQIAAPVIGPWFGNVDLLPLFLLVGFGCAAMSFAIFHQGWLMFSQILTRQKMLTSALFLLVCLLDMFYTLSLGQIKLGGLSLSPNAAQWLLLICRAICAEVLFIVYGLPDRPLTAPCKNISVAVSFATAVAVCGAVVLLDPVLPPLLQGSAATLLGTVVNLCILAVYLSVTAAVIIRYKTTSETGLLLVARGIIFCAVGELFFLNAGQLMDMNSFGGLLCNFAGFYMIHKGLYRLTIEAPMRQKQLAEEQINFIAFHDDITGLPNRRRLALRLADAMDRAMREEEFTAILILNMNRFRNVNDSLGYHAGDQLLQIAGDHLLSHCRTGEEAFSMGGDEFAYMITGFSNSETAVERIENLLSLFKTPVLLSGSEYHASITVGMALFPHDGDTAEQLIQNAITAVHDAKDHGVEFRRYAHSMQMKAQERLKLENDLRKGLERSEFHLVYQPRVNLASGLIVGMEALVRWNHPVRGLISPADFIPVAEESGLIVPLGEWVLREACRQNKAWQEAGYRAICVSVNLSMRQFRQSNLVETIQSVLQETGLHPWHLEVEITESMTFDKDMAFEQLRRIKEIGVEISIDDFGTGYSSLHYLKDLPIDRLKIDRSFVHEVMIDSNNAAIISTITSMAHHLKLQVTAEGVENEGQLHFLREQRCHEGQGYYFSKPLTAGEFEVKCLHEAS</sequence>
<accession>A0ABT9CDR8</accession>
<dbReference type="PANTHER" id="PTHR44757">
    <property type="entry name" value="DIGUANYLATE CYCLASE DGCP"/>
    <property type="match status" value="1"/>
</dbReference>
<dbReference type="Pfam" id="PF00563">
    <property type="entry name" value="EAL"/>
    <property type="match status" value="1"/>
</dbReference>
<dbReference type="InterPro" id="IPR000160">
    <property type="entry name" value="GGDEF_dom"/>
</dbReference>
<feature type="domain" description="EAL" evidence="2">
    <location>
        <begin position="449"/>
        <end position="702"/>
    </location>
</feature>
<feature type="transmembrane region" description="Helical" evidence="1">
    <location>
        <begin position="143"/>
        <end position="162"/>
    </location>
</feature>
<comment type="caution">
    <text evidence="4">The sequence shown here is derived from an EMBL/GenBank/DDBJ whole genome shotgun (WGS) entry which is preliminary data.</text>
</comment>
<gene>
    <name evidence="4" type="ORF">Q5741_13445</name>
</gene>
<organism evidence="4 5">
    <name type="scientific">Paenibacillus lacisoli</name>
    <dbReference type="NCBI Taxonomy" id="3064525"/>
    <lineage>
        <taxon>Bacteria</taxon>
        <taxon>Bacillati</taxon>
        <taxon>Bacillota</taxon>
        <taxon>Bacilli</taxon>
        <taxon>Bacillales</taxon>
        <taxon>Paenibacillaceae</taxon>
        <taxon>Paenibacillus</taxon>
    </lineage>
</organism>
<dbReference type="Gene3D" id="3.20.20.450">
    <property type="entry name" value="EAL domain"/>
    <property type="match status" value="1"/>
</dbReference>
<feature type="transmembrane region" description="Helical" evidence="1">
    <location>
        <begin position="211"/>
        <end position="232"/>
    </location>
</feature>
<protein>
    <submittedName>
        <fullName evidence="4">EAL domain-containing protein</fullName>
    </submittedName>
</protein>
<dbReference type="SMART" id="SM00052">
    <property type="entry name" value="EAL"/>
    <property type="match status" value="1"/>
</dbReference>
<dbReference type="RefSeq" id="WP_305024618.1">
    <property type="nucleotide sequence ID" value="NZ_JAUQTB010000007.1"/>
</dbReference>
<dbReference type="InterPro" id="IPR033425">
    <property type="entry name" value="MASE3"/>
</dbReference>
<evidence type="ECO:0000313" key="5">
    <source>
        <dbReference type="Proteomes" id="UP001240171"/>
    </source>
</evidence>
<keyword evidence="1" id="KW-0812">Transmembrane</keyword>
<name>A0ABT9CDR8_9BACL</name>
<evidence type="ECO:0000256" key="1">
    <source>
        <dbReference type="SAM" id="Phobius"/>
    </source>
</evidence>
<dbReference type="InterPro" id="IPR043128">
    <property type="entry name" value="Rev_trsase/Diguanyl_cyclase"/>
</dbReference>
<dbReference type="SUPFAM" id="SSF141868">
    <property type="entry name" value="EAL domain-like"/>
    <property type="match status" value="1"/>
</dbReference>
<feature type="transmembrane region" description="Helical" evidence="1">
    <location>
        <begin position="41"/>
        <end position="59"/>
    </location>
</feature>
<feature type="transmembrane region" description="Helical" evidence="1">
    <location>
        <begin position="12"/>
        <end position="35"/>
    </location>
</feature>
<dbReference type="PROSITE" id="PS50887">
    <property type="entry name" value="GGDEF"/>
    <property type="match status" value="1"/>
</dbReference>
<proteinExistence type="predicted"/>
<evidence type="ECO:0000259" key="2">
    <source>
        <dbReference type="PROSITE" id="PS50883"/>
    </source>
</evidence>
<keyword evidence="1" id="KW-0472">Membrane</keyword>
<dbReference type="InterPro" id="IPR029787">
    <property type="entry name" value="Nucleotide_cyclase"/>
</dbReference>
<dbReference type="InterPro" id="IPR052155">
    <property type="entry name" value="Biofilm_reg_signaling"/>
</dbReference>
<feature type="domain" description="GGDEF" evidence="3">
    <location>
        <begin position="308"/>
        <end position="441"/>
    </location>
</feature>
<evidence type="ECO:0000313" key="4">
    <source>
        <dbReference type="EMBL" id="MDO7907410.1"/>
    </source>
</evidence>
<dbReference type="InterPro" id="IPR035919">
    <property type="entry name" value="EAL_sf"/>
</dbReference>
<dbReference type="PANTHER" id="PTHR44757:SF2">
    <property type="entry name" value="BIOFILM ARCHITECTURE MAINTENANCE PROTEIN MBAA"/>
    <property type="match status" value="1"/>
</dbReference>
<dbReference type="Pfam" id="PF00990">
    <property type="entry name" value="GGDEF"/>
    <property type="match status" value="1"/>
</dbReference>
<dbReference type="SUPFAM" id="SSF55073">
    <property type="entry name" value="Nucleotide cyclase"/>
    <property type="match status" value="1"/>
</dbReference>
<dbReference type="NCBIfam" id="TIGR00254">
    <property type="entry name" value="GGDEF"/>
    <property type="match status" value="1"/>
</dbReference>
<dbReference type="Pfam" id="PF17159">
    <property type="entry name" value="MASE3"/>
    <property type="match status" value="1"/>
</dbReference>
<dbReference type="InterPro" id="IPR001633">
    <property type="entry name" value="EAL_dom"/>
</dbReference>
<dbReference type="Proteomes" id="UP001240171">
    <property type="component" value="Unassembled WGS sequence"/>
</dbReference>
<dbReference type="SMART" id="SM00267">
    <property type="entry name" value="GGDEF"/>
    <property type="match status" value="1"/>
</dbReference>
<dbReference type="Gene3D" id="3.30.70.270">
    <property type="match status" value="1"/>
</dbReference>
<reference evidence="4 5" key="1">
    <citation type="submission" date="2023-07" db="EMBL/GenBank/DDBJ databases">
        <title>Paenibacillus sp. JX-17 nov. isolated from soil.</title>
        <authorList>
            <person name="Wan Y."/>
            <person name="Liu B."/>
        </authorList>
    </citation>
    <scope>NUCLEOTIDE SEQUENCE [LARGE SCALE GENOMIC DNA]</scope>
    <source>
        <strain evidence="4 5">JX-17</strain>
    </source>
</reference>
<dbReference type="PROSITE" id="PS50883">
    <property type="entry name" value="EAL"/>
    <property type="match status" value="1"/>
</dbReference>
<dbReference type="EMBL" id="JAUQTB010000007">
    <property type="protein sequence ID" value="MDO7907410.1"/>
    <property type="molecule type" value="Genomic_DNA"/>
</dbReference>
<feature type="transmembrane region" description="Helical" evidence="1">
    <location>
        <begin position="174"/>
        <end position="199"/>
    </location>
</feature>
<feature type="transmembrane region" description="Helical" evidence="1">
    <location>
        <begin position="79"/>
        <end position="98"/>
    </location>
</feature>
<keyword evidence="1" id="KW-1133">Transmembrane helix</keyword>